<dbReference type="PANTHER" id="PTHR10183:SF379">
    <property type="entry name" value="CALPAIN-5"/>
    <property type="match status" value="1"/>
</dbReference>
<feature type="domain" description="Calpain catalytic" evidence="8">
    <location>
        <begin position="167"/>
        <end position="505"/>
    </location>
</feature>
<dbReference type="OrthoDB" id="424753at2759"/>
<dbReference type="Gene3D" id="1.10.238.10">
    <property type="entry name" value="EF-hand"/>
    <property type="match status" value="1"/>
</dbReference>
<dbReference type="Pfam" id="PF00648">
    <property type="entry name" value="Peptidase_C2"/>
    <property type="match status" value="1"/>
</dbReference>
<dbReference type="AlphaFoldDB" id="A0A9P1D874"/>
<accession>A0A9P1D874</accession>
<reference evidence="11" key="2">
    <citation type="submission" date="2024-04" db="EMBL/GenBank/DDBJ databases">
        <authorList>
            <person name="Chen Y."/>
            <person name="Shah S."/>
            <person name="Dougan E. K."/>
            <person name="Thang M."/>
            <person name="Chan C."/>
        </authorList>
    </citation>
    <scope>NUCLEOTIDE SEQUENCE [LARGE SCALE GENOMIC DNA]</scope>
</reference>
<evidence type="ECO:0000259" key="8">
    <source>
        <dbReference type="PROSITE" id="PS50203"/>
    </source>
</evidence>
<evidence type="ECO:0000313" key="10">
    <source>
        <dbReference type="EMBL" id="CAI4004725.1"/>
    </source>
</evidence>
<reference evidence="10" key="1">
    <citation type="submission" date="2022-10" db="EMBL/GenBank/DDBJ databases">
        <authorList>
            <person name="Chen Y."/>
            <person name="Dougan E. K."/>
            <person name="Chan C."/>
            <person name="Rhodes N."/>
            <person name="Thang M."/>
        </authorList>
    </citation>
    <scope>NUCLEOTIDE SEQUENCE</scope>
</reference>
<dbReference type="GO" id="GO:0005509">
    <property type="term" value="F:calcium ion binding"/>
    <property type="evidence" value="ECO:0007669"/>
    <property type="project" value="InterPro"/>
</dbReference>
<dbReference type="PANTHER" id="PTHR10183">
    <property type="entry name" value="CALPAIN"/>
    <property type="match status" value="1"/>
</dbReference>
<comment type="caution">
    <text evidence="10">The sequence shown here is derived from an EMBL/GenBank/DDBJ whole genome shotgun (WGS) entry which is preliminary data.</text>
</comment>
<proteinExistence type="inferred from homology"/>
<feature type="domain" description="EF-hand" evidence="9">
    <location>
        <begin position="2"/>
        <end position="37"/>
    </location>
</feature>
<dbReference type="InterPro" id="IPR002048">
    <property type="entry name" value="EF_hand_dom"/>
</dbReference>
<dbReference type="Pfam" id="PF13499">
    <property type="entry name" value="EF-hand_7"/>
    <property type="match status" value="1"/>
</dbReference>
<dbReference type="EMBL" id="CAMXCT020003480">
    <property type="protein sequence ID" value="CAL1158100.1"/>
    <property type="molecule type" value="Genomic_DNA"/>
</dbReference>
<evidence type="ECO:0000259" key="9">
    <source>
        <dbReference type="PROSITE" id="PS50222"/>
    </source>
</evidence>
<keyword evidence="3 7" id="KW-0378">Hydrolase</keyword>
<keyword evidence="13" id="KW-1185">Reference proteome</keyword>
<evidence type="ECO:0000256" key="6">
    <source>
        <dbReference type="PIRSR" id="PIRSR622684-1"/>
    </source>
</evidence>
<dbReference type="InterPro" id="IPR000169">
    <property type="entry name" value="Pept_cys_AS"/>
</dbReference>
<feature type="active site" evidence="6 7">
    <location>
        <position position="226"/>
    </location>
</feature>
<evidence type="ECO:0000313" key="11">
    <source>
        <dbReference type="EMBL" id="CAL1158100.1"/>
    </source>
</evidence>
<feature type="domain" description="EF-hand" evidence="9">
    <location>
        <begin position="40"/>
        <end position="71"/>
    </location>
</feature>
<keyword evidence="4 7" id="KW-0788">Thiol protease</keyword>
<dbReference type="CDD" id="cd00051">
    <property type="entry name" value="EFh"/>
    <property type="match status" value="1"/>
</dbReference>
<evidence type="ECO:0000313" key="12">
    <source>
        <dbReference type="EMBL" id="CAL4792037.1"/>
    </source>
</evidence>
<dbReference type="GO" id="GO:0004198">
    <property type="term" value="F:calcium-dependent cysteine-type endopeptidase activity"/>
    <property type="evidence" value="ECO:0007669"/>
    <property type="project" value="InterPro"/>
</dbReference>
<keyword evidence="5" id="KW-0106">Calcium</keyword>
<organism evidence="10">
    <name type="scientific">Cladocopium goreaui</name>
    <dbReference type="NCBI Taxonomy" id="2562237"/>
    <lineage>
        <taxon>Eukaryota</taxon>
        <taxon>Sar</taxon>
        <taxon>Alveolata</taxon>
        <taxon>Dinophyceae</taxon>
        <taxon>Suessiales</taxon>
        <taxon>Symbiodiniaceae</taxon>
        <taxon>Cladocopium</taxon>
    </lineage>
</organism>
<dbReference type="PROSITE" id="PS50222">
    <property type="entry name" value="EF_HAND_2"/>
    <property type="match status" value="2"/>
</dbReference>
<dbReference type="PROSITE" id="PS50203">
    <property type="entry name" value="CALPAIN_CAT"/>
    <property type="match status" value="1"/>
</dbReference>
<dbReference type="InterPro" id="IPR011992">
    <property type="entry name" value="EF-hand-dom_pair"/>
</dbReference>
<dbReference type="InterPro" id="IPR038765">
    <property type="entry name" value="Papain-like_cys_pep_sf"/>
</dbReference>
<sequence>MSAKQRLQELFAKYDTNGDGTLTEEEVTPLFIRFGMTRGQLKALLQDFDKNKDGIIQIHEFLAWLTAEKPQVMISKNPWDGKDIDTNFSVRILNTSDRVGKKFHFYFKKCENMAFPEGNPCVFTVGPGQEMKDKVIMTVEKVPFSYRLPSWTARSAFSGVEDDVSKAFVDPDFPHEASSVGSSKTDFRCEQPDLWMRARMLGDPSEAVLFDQVRPQDIDQGGLGDCWLMAALACLAEYPAKLKGLFESKHITEDGKYQISLFDVEKMEWTPVIVDEFVPCKIRRGEPAPCFAEPLGEELWVQLLEKAVAKWCGSYGMLSGGFVAWAFQLLTGEADPVSYRRYKDNSWKRRYLGRKAQIQMGARSPRHAPFYYSKDKPVPMDDFFHVMKEHIDNHHVIAASMDGSPEKTEEARGNGLYTRHVYSILNLLDEELDAGGRVKLIQLRNPWGNCEWTGDWNDCKGAQKWVENPKLWEKINPPSKNDGSFYMPWEDFAKIYDNITICPVGAVKIPAAEEDPDAEEATDDPAD</sequence>
<gene>
    <name evidence="10" type="ORF">C1SCF055_LOCUS30498</name>
</gene>
<dbReference type="SMART" id="SM00054">
    <property type="entry name" value="EFh"/>
    <property type="match status" value="2"/>
</dbReference>
<dbReference type="EMBL" id="CAMXCT010003480">
    <property type="protein sequence ID" value="CAI4004725.1"/>
    <property type="molecule type" value="Genomic_DNA"/>
</dbReference>
<evidence type="ECO:0000256" key="5">
    <source>
        <dbReference type="ARBA" id="ARBA00022837"/>
    </source>
</evidence>
<dbReference type="SMART" id="SM00230">
    <property type="entry name" value="CysPc"/>
    <property type="match status" value="1"/>
</dbReference>
<dbReference type="Proteomes" id="UP001152797">
    <property type="component" value="Unassembled WGS sequence"/>
</dbReference>
<dbReference type="GO" id="GO:0006508">
    <property type="term" value="P:proteolysis"/>
    <property type="evidence" value="ECO:0007669"/>
    <property type="project" value="UniProtKB-KW"/>
</dbReference>
<evidence type="ECO:0000256" key="3">
    <source>
        <dbReference type="ARBA" id="ARBA00022801"/>
    </source>
</evidence>
<dbReference type="EMBL" id="CAMXCT030003480">
    <property type="protein sequence ID" value="CAL4792037.1"/>
    <property type="molecule type" value="Genomic_DNA"/>
</dbReference>
<comment type="similarity">
    <text evidence="1">Belongs to the peptidase C2 family.</text>
</comment>
<evidence type="ECO:0000256" key="2">
    <source>
        <dbReference type="ARBA" id="ARBA00022670"/>
    </source>
</evidence>
<dbReference type="Gene3D" id="3.90.70.10">
    <property type="entry name" value="Cysteine proteinases"/>
    <property type="match status" value="1"/>
</dbReference>
<evidence type="ECO:0000256" key="1">
    <source>
        <dbReference type="ARBA" id="ARBA00007623"/>
    </source>
</evidence>
<feature type="active site" evidence="6 7">
    <location>
        <position position="445"/>
    </location>
</feature>
<feature type="active site" evidence="6 7">
    <location>
        <position position="420"/>
    </location>
</feature>
<name>A0A9P1D874_9DINO</name>
<dbReference type="InterPro" id="IPR022684">
    <property type="entry name" value="Calpain_cysteine_protease"/>
</dbReference>
<dbReference type="InterPro" id="IPR001300">
    <property type="entry name" value="Peptidase_C2_calpain_cat"/>
</dbReference>
<dbReference type="SUPFAM" id="SSF54001">
    <property type="entry name" value="Cysteine proteinases"/>
    <property type="match status" value="1"/>
</dbReference>
<evidence type="ECO:0000256" key="7">
    <source>
        <dbReference type="PROSITE-ProRule" id="PRU00239"/>
    </source>
</evidence>
<evidence type="ECO:0000313" key="13">
    <source>
        <dbReference type="Proteomes" id="UP001152797"/>
    </source>
</evidence>
<evidence type="ECO:0000256" key="4">
    <source>
        <dbReference type="ARBA" id="ARBA00022807"/>
    </source>
</evidence>
<dbReference type="PRINTS" id="PR00704">
    <property type="entry name" value="CALPAIN"/>
</dbReference>
<dbReference type="SUPFAM" id="SSF47473">
    <property type="entry name" value="EF-hand"/>
    <property type="match status" value="1"/>
</dbReference>
<keyword evidence="2 7" id="KW-0645">Protease</keyword>
<dbReference type="InterPro" id="IPR018247">
    <property type="entry name" value="EF_Hand_1_Ca_BS"/>
</dbReference>
<dbReference type="PROSITE" id="PS00139">
    <property type="entry name" value="THIOL_PROTEASE_CYS"/>
    <property type="match status" value="1"/>
</dbReference>
<protein>
    <submittedName>
        <fullName evidence="12">Calpain-15 (Small optic lobes homolog)</fullName>
    </submittedName>
</protein>
<dbReference type="PROSITE" id="PS00018">
    <property type="entry name" value="EF_HAND_1"/>
    <property type="match status" value="2"/>
</dbReference>